<gene>
    <name evidence="2" type="ORF">CJ192_01800</name>
</gene>
<dbReference type="InterPro" id="IPR010982">
    <property type="entry name" value="Lambda_DNA-bd_dom_sf"/>
</dbReference>
<dbReference type="GeneID" id="84577910"/>
<dbReference type="CDD" id="cd00093">
    <property type="entry name" value="HTH_XRE"/>
    <property type="match status" value="1"/>
</dbReference>
<protein>
    <submittedName>
        <fullName evidence="2">XRE family transcriptional regulator</fullName>
    </submittedName>
</protein>
<feature type="domain" description="HTH cro/C1-type" evidence="1">
    <location>
        <begin position="2"/>
        <end position="59"/>
    </location>
</feature>
<dbReference type="EMBL" id="PNHP01000001">
    <property type="protein sequence ID" value="PMC82488.1"/>
    <property type="molecule type" value="Genomic_DNA"/>
</dbReference>
<organism evidence="2 3">
    <name type="scientific">Anaerococcus hydrogenalis</name>
    <dbReference type="NCBI Taxonomy" id="33029"/>
    <lineage>
        <taxon>Bacteria</taxon>
        <taxon>Bacillati</taxon>
        <taxon>Bacillota</taxon>
        <taxon>Tissierellia</taxon>
        <taxon>Tissierellales</taxon>
        <taxon>Peptoniphilaceae</taxon>
        <taxon>Anaerococcus</taxon>
    </lineage>
</organism>
<dbReference type="Proteomes" id="UP000235658">
    <property type="component" value="Unassembled WGS sequence"/>
</dbReference>
<comment type="caution">
    <text evidence="2">The sequence shown here is derived from an EMBL/GenBank/DDBJ whole genome shotgun (WGS) entry which is preliminary data.</text>
</comment>
<evidence type="ECO:0000313" key="2">
    <source>
        <dbReference type="EMBL" id="PMC82488.1"/>
    </source>
</evidence>
<dbReference type="Gene3D" id="1.10.260.40">
    <property type="entry name" value="lambda repressor-like DNA-binding domains"/>
    <property type="match status" value="1"/>
</dbReference>
<dbReference type="SMART" id="SM00530">
    <property type="entry name" value="HTH_XRE"/>
    <property type="match status" value="1"/>
</dbReference>
<accession>A0A2N6UKW6</accession>
<dbReference type="Pfam" id="PF01381">
    <property type="entry name" value="HTH_3"/>
    <property type="match status" value="1"/>
</dbReference>
<reference evidence="2 3" key="1">
    <citation type="submission" date="2017-09" db="EMBL/GenBank/DDBJ databases">
        <title>Bacterial strain isolated from the female urinary microbiota.</title>
        <authorList>
            <person name="Thomas-White K."/>
            <person name="Kumar N."/>
            <person name="Forster S."/>
            <person name="Putonti C."/>
            <person name="Lawley T."/>
            <person name="Wolfe A.J."/>
        </authorList>
    </citation>
    <scope>NUCLEOTIDE SEQUENCE [LARGE SCALE GENOMIC DNA]</scope>
    <source>
        <strain evidence="2 3">UMB0204</strain>
    </source>
</reference>
<dbReference type="SUPFAM" id="SSF47413">
    <property type="entry name" value="lambda repressor-like DNA-binding domains"/>
    <property type="match status" value="1"/>
</dbReference>
<name>A0A2N6UKW6_9FIRM</name>
<dbReference type="AlphaFoldDB" id="A0A2N6UKW6"/>
<evidence type="ECO:0000259" key="1">
    <source>
        <dbReference type="SMART" id="SM00530"/>
    </source>
</evidence>
<evidence type="ECO:0000313" key="3">
    <source>
        <dbReference type="Proteomes" id="UP000235658"/>
    </source>
</evidence>
<sequence>MKLKKDYIKFLIGEMSYKELSEKCGVSPTWINTVINRGQASMNIVNKLAKALNVEPIEIVKMED</sequence>
<dbReference type="GO" id="GO:0003677">
    <property type="term" value="F:DNA binding"/>
    <property type="evidence" value="ECO:0007669"/>
    <property type="project" value="InterPro"/>
</dbReference>
<dbReference type="InterPro" id="IPR001387">
    <property type="entry name" value="Cro/C1-type_HTH"/>
</dbReference>
<dbReference type="RefSeq" id="WP_102197543.1">
    <property type="nucleotide sequence ID" value="NZ_PNHP01000001.1"/>
</dbReference>
<proteinExistence type="predicted"/>